<dbReference type="Proteomes" id="UP000540412">
    <property type="component" value="Unassembled WGS sequence"/>
</dbReference>
<dbReference type="EMBL" id="JACHIT010000002">
    <property type="protein sequence ID" value="MBB5918925.1"/>
    <property type="molecule type" value="Genomic_DNA"/>
</dbReference>
<evidence type="ECO:0000313" key="2">
    <source>
        <dbReference type="Proteomes" id="UP000540412"/>
    </source>
</evidence>
<accession>A0A7W9PMZ8</accession>
<organism evidence="1 2">
    <name type="scientific">Nocardia transvalensis</name>
    <dbReference type="NCBI Taxonomy" id="37333"/>
    <lineage>
        <taxon>Bacteria</taxon>
        <taxon>Bacillati</taxon>
        <taxon>Actinomycetota</taxon>
        <taxon>Actinomycetes</taxon>
        <taxon>Mycobacteriales</taxon>
        <taxon>Nocardiaceae</taxon>
        <taxon>Nocardia</taxon>
    </lineage>
</organism>
<comment type="caution">
    <text evidence="1">The sequence shown here is derived from an EMBL/GenBank/DDBJ whole genome shotgun (WGS) entry which is preliminary data.</text>
</comment>
<dbReference type="AlphaFoldDB" id="A0A7W9PMZ8"/>
<name>A0A7W9PMZ8_9NOCA</name>
<keyword evidence="2" id="KW-1185">Reference proteome</keyword>
<gene>
    <name evidence="1" type="ORF">BJY24_007837</name>
</gene>
<evidence type="ECO:0000313" key="1">
    <source>
        <dbReference type="EMBL" id="MBB5918925.1"/>
    </source>
</evidence>
<proteinExistence type="predicted"/>
<sequence length="34" mass="3988">MCGLLPWLWRPAPLVLREPVLLMDLPWGPGYSYF</sequence>
<protein>
    <submittedName>
        <fullName evidence="1">Uncharacterized protein</fullName>
    </submittedName>
</protein>
<reference evidence="1 2" key="1">
    <citation type="submission" date="2020-08" db="EMBL/GenBank/DDBJ databases">
        <title>Sequencing the genomes of 1000 actinobacteria strains.</title>
        <authorList>
            <person name="Klenk H.-P."/>
        </authorList>
    </citation>
    <scope>NUCLEOTIDE SEQUENCE [LARGE SCALE GENOMIC DNA]</scope>
    <source>
        <strain evidence="1 2">DSM 43582</strain>
    </source>
</reference>